<feature type="active site" description="Nucleophile" evidence="4 5">
    <location>
        <position position="52"/>
    </location>
</feature>
<evidence type="ECO:0000259" key="8">
    <source>
        <dbReference type="Pfam" id="PF01416"/>
    </source>
</evidence>
<feature type="domain" description="Pseudouridine synthase I TruA alpha/beta" evidence="8">
    <location>
        <begin position="17"/>
        <end position="103"/>
    </location>
</feature>
<dbReference type="HAMAP" id="MF_00171">
    <property type="entry name" value="TruA"/>
    <property type="match status" value="1"/>
</dbReference>
<dbReference type="GO" id="GO:0031119">
    <property type="term" value="P:tRNA pseudouridine synthesis"/>
    <property type="evidence" value="ECO:0007669"/>
    <property type="project" value="UniProtKB-UniRule"/>
</dbReference>
<dbReference type="PANTHER" id="PTHR11142:SF0">
    <property type="entry name" value="TRNA PSEUDOURIDINE SYNTHASE-LIKE 1"/>
    <property type="match status" value="1"/>
</dbReference>
<dbReference type="RefSeq" id="WP_143948095.1">
    <property type="nucleotide sequence ID" value="NZ_BAABMB010000002.1"/>
</dbReference>
<accession>A0A556AS61</accession>
<evidence type="ECO:0000256" key="1">
    <source>
        <dbReference type="ARBA" id="ARBA00009375"/>
    </source>
</evidence>
<dbReference type="PANTHER" id="PTHR11142">
    <property type="entry name" value="PSEUDOURIDYLATE SYNTHASE"/>
    <property type="match status" value="1"/>
</dbReference>
<evidence type="ECO:0000256" key="5">
    <source>
        <dbReference type="PIRSR" id="PIRSR001430-1"/>
    </source>
</evidence>
<dbReference type="Pfam" id="PF01416">
    <property type="entry name" value="PseudoU_synth_1"/>
    <property type="match status" value="2"/>
</dbReference>
<dbReference type="InterPro" id="IPR020103">
    <property type="entry name" value="PsdUridine_synth_cat_dom_sf"/>
</dbReference>
<dbReference type="Gene3D" id="3.30.70.580">
    <property type="entry name" value="Pseudouridine synthase I, catalytic domain, N-terminal subdomain"/>
    <property type="match status" value="1"/>
</dbReference>
<dbReference type="CDD" id="cd02570">
    <property type="entry name" value="PseudoU_synth_EcTruA"/>
    <property type="match status" value="1"/>
</dbReference>
<dbReference type="NCBIfam" id="TIGR00071">
    <property type="entry name" value="hisT_truA"/>
    <property type="match status" value="1"/>
</dbReference>
<evidence type="ECO:0000313" key="9">
    <source>
        <dbReference type="EMBL" id="TSH95768.1"/>
    </source>
</evidence>
<dbReference type="OrthoDB" id="9811823at2"/>
<dbReference type="GO" id="GO:0003723">
    <property type="term" value="F:RNA binding"/>
    <property type="evidence" value="ECO:0007669"/>
    <property type="project" value="InterPro"/>
</dbReference>
<organism evidence="9 10">
    <name type="scientific">Verticiella sediminum</name>
    <dbReference type="NCBI Taxonomy" id="1247510"/>
    <lineage>
        <taxon>Bacteria</taxon>
        <taxon>Pseudomonadati</taxon>
        <taxon>Pseudomonadota</taxon>
        <taxon>Betaproteobacteria</taxon>
        <taxon>Burkholderiales</taxon>
        <taxon>Alcaligenaceae</taxon>
        <taxon>Verticiella</taxon>
    </lineage>
</organism>
<protein>
    <recommendedName>
        <fullName evidence="4">tRNA pseudouridine synthase A</fullName>
        <ecNumber evidence="4">5.4.99.12</ecNumber>
    </recommendedName>
    <alternativeName>
        <fullName evidence="4">tRNA pseudouridine(38-40) synthase</fullName>
    </alternativeName>
    <alternativeName>
        <fullName evidence="4">tRNA pseudouridylate synthase I</fullName>
    </alternativeName>
    <alternativeName>
        <fullName evidence="4">tRNA-uridine isomerase I</fullName>
    </alternativeName>
</protein>
<name>A0A556AS61_9BURK</name>
<dbReference type="Proteomes" id="UP000318405">
    <property type="component" value="Unassembled WGS sequence"/>
</dbReference>
<comment type="similarity">
    <text evidence="1 4 7">Belongs to the tRNA pseudouridine synthase TruA family.</text>
</comment>
<comment type="function">
    <text evidence="4">Formation of pseudouridine at positions 38, 39 and 40 in the anticodon stem and loop of transfer RNAs.</text>
</comment>
<dbReference type="EMBL" id="VLTJ01000020">
    <property type="protein sequence ID" value="TSH95768.1"/>
    <property type="molecule type" value="Genomic_DNA"/>
</dbReference>
<dbReference type="EC" id="5.4.99.12" evidence="4"/>
<gene>
    <name evidence="4 9" type="primary">truA</name>
    <name evidence="9" type="ORF">FOZ76_10255</name>
</gene>
<comment type="catalytic activity">
    <reaction evidence="4 7">
        <text>uridine(38/39/40) in tRNA = pseudouridine(38/39/40) in tRNA</text>
        <dbReference type="Rhea" id="RHEA:22376"/>
        <dbReference type="Rhea" id="RHEA-COMP:10085"/>
        <dbReference type="Rhea" id="RHEA-COMP:10087"/>
        <dbReference type="ChEBI" id="CHEBI:65314"/>
        <dbReference type="ChEBI" id="CHEBI:65315"/>
        <dbReference type="EC" id="5.4.99.12"/>
    </reaction>
</comment>
<evidence type="ECO:0000256" key="4">
    <source>
        <dbReference type="HAMAP-Rule" id="MF_00171"/>
    </source>
</evidence>
<keyword evidence="10" id="KW-1185">Reference proteome</keyword>
<reference evidence="9 10" key="1">
    <citation type="submission" date="2019-07" db="EMBL/GenBank/DDBJ databases">
        <title>Qingshengfaniella alkalisoli gen. nov., sp. nov., isolated from saline soil.</title>
        <authorList>
            <person name="Xu L."/>
            <person name="Huang X.-X."/>
            <person name="Sun J.-Q."/>
        </authorList>
    </citation>
    <scope>NUCLEOTIDE SEQUENCE [LARGE SCALE GENOMIC DNA]</scope>
    <source>
        <strain evidence="9 10">DSM 27279</strain>
    </source>
</reference>
<feature type="domain" description="Pseudouridine synthase I TruA alpha/beta" evidence="8">
    <location>
        <begin position="143"/>
        <end position="245"/>
    </location>
</feature>
<evidence type="ECO:0000256" key="2">
    <source>
        <dbReference type="ARBA" id="ARBA00022694"/>
    </source>
</evidence>
<feature type="binding site" evidence="4 6">
    <location>
        <position position="110"/>
    </location>
    <ligand>
        <name>substrate</name>
    </ligand>
</feature>
<dbReference type="InterPro" id="IPR020095">
    <property type="entry name" value="PsdUridine_synth_TruA_C"/>
</dbReference>
<dbReference type="InterPro" id="IPR020094">
    <property type="entry name" value="TruA/RsuA/RluB/E/F_N"/>
</dbReference>
<dbReference type="GO" id="GO:0160147">
    <property type="term" value="F:tRNA pseudouridine(38-40) synthase activity"/>
    <property type="evidence" value="ECO:0007669"/>
    <property type="project" value="UniProtKB-EC"/>
</dbReference>
<dbReference type="FunFam" id="3.30.70.580:FF:000001">
    <property type="entry name" value="tRNA pseudouridine synthase A"/>
    <property type="match status" value="1"/>
</dbReference>
<evidence type="ECO:0000256" key="6">
    <source>
        <dbReference type="PIRSR" id="PIRSR001430-2"/>
    </source>
</evidence>
<comment type="subunit">
    <text evidence="4">Homodimer.</text>
</comment>
<evidence type="ECO:0000313" key="10">
    <source>
        <dbReference type="Proteomes" id="UP000318405"/>
    </source>
</evidence>
<evidence type="ECO:0000256" key="7">
    <source>
        <dbReference type="RuleBase" id="RU003792"/>
    </source>
</evidence>
<evidence type="ECO:0000256" key="3">
    <source>
        <dbReference type="ARBA" id="ARBA00023235"/>
    </source>
</evidence>
<comment type="caution">
    <text evidence="9">The sequence shown here is derived from an EMBL/GenBank/DDBJ whole genome shotgun (WGS) entry which is preliminary data.</text>
</comment>
<dbReference type="AlphaFoldDB" id="A0A556AS61"/>
<dbReference type="PIRSF" id="PIRSF001430">
    <property type="entry name" value="tRNA_psdUrid_synth"/>
    <property type="match status" value="1"/>
</dbReference>
<dbReference type="Gene3D" id="3.30.70.660">
    <property type="entry name" value="Pseudouridine synthase I, catalytic domain, C-terminal subdomain"/>
    <property type="match status" value="1"/>
</dbReference>
<keyword evidence="3 4" id="KW-0413">Isomerase</keyword>
<dbReference type="InterPro" id="IPR020097">
    <property type="entry name" value="PsdUridine_synth_TruA_a/b_dom"/>
</dbReference>
<dbReference type="InterPro" id="IPR001406">
    <property type="entry name" value="PsdUridine_synth_TruA"/>
</dbReference>
<sequence length="262" mass="28716">MPRIALGLGYDGAPWLGWQTQPGGRTVQDMLENAIEAFVGTRVGTVCAGRTDTGVHAAMQIVHLDAPVERAPVAWVRGLNAHLPASIAVRWAQPVPDDFHARFSATARGYVYLLLVDPVRSPLWAGRAGWSFRPLDEHAMRAAAQPLLGEHDFTSFRSSQCQAASPVRTLQRLDIARRGRFLVFSLRANAFLHHMVRNLIGSLVYVGQGRRPASWPGEVLHARNRSLAAPTYAAGGLYLTEVEYPGHDLPCLDASAEIRDNL</sequence>
<keyword evidence="2 4" id="KW-0819">tRNA processing</keyword>
<dbReference type="SUPFAM" id="SSF55120">
    <property type="entry name" value="Pseudouridine synthase"/>
    <property type="match status" value="1"/>
</dbReference>
<proteinExistence type="inferred from homology"/>
<comment type="caution">
    <text evidence="4">Lacks conserved residue(s) required for the propagation of feature annotation.</text>
</comment>